<dbReference type="Proteomes" id="UP000012589">
    <property type="component" value="Unassembled WGS sequence"/>
</dbReference>
<name>N2BD00_9FIRM</name>
<evidence type="ECO:0000313" key="2">
    <source>
        <dbReference type="Proteomes" id="UP000012589"/>
    </source>
</evidence>
<dbReference type="EMBL" id="AQFT01000034">
    <property type="protein sequence ID" value="EMZ34669.1"/>
    <property type="molecule type" value="Genomic_DNA"/>
</dbReference>
<dbReference type="eggNOG" id="ENOG503427W">
    <property type="taxonomic scope" value="Bacteria"/>
</dbReference>
<sequence length="87" mass="10043">MYGNTLVVWITDDRYFAGVAIRTRVFGFIVRPLEETQFQEVARKIVEGDIAVWQRMPAKNSVYQTGCACEENVSGRKNRKIWKTVIS</sequence>
<accession>N2BD00</accession>
<dbReference type="AlphaFoldDB" id="N2BD00"/>
<dbReference type="OrthoDB" id="2053156at2"/>
<comment type="caution">
    <text evidence="1">The sequence shown here is derived from an EMBL/GenBank/DDBJ whole genome shotgun (WGS) entry which is preliminary data.</text>
</comment>
<keyword evidence="2" id="KW-1185">Reference proteome</keyword>
<organism evidence="1 2">
    <name type="scientific">Eubacterium plexicaudatum ASF492</name>
    <dbReference type="NCBI Taxonomy" id="1235802"/>
    <lineage>
        <taxon>Bacteria</taxon>
        <taxon>Bacillati</taxon>
        <taxon>Bacillota</taxon>
        <taxon>Clostridia</taxon>
        <taxon>Eubacteriales</taxon>
        <taxon>Eubacteriaceae</taxon>
        <taxon>Eubacterium</taxon>
    </lineage>
</organism>
<gene>
    <name evidence="1" type="ORF">C823_01111</name>
</gene>
<dbReference type="PATRIC" id="fig|1235802.3.peg.1196"/>
<proteinExistence type="predicted"/>
<evidence type="ECO:0000313" key="1">
    <source>
        <dbReference type="EMBL" id="EMZ34669.1"/>
    </source>
</evidence>
<protein>
    <submittedName>
        <fullName evidence="1">Uncharacterized protein</fullName>
    </submittedName>
</protein>
<reference evidence="1 2" key="1">
    <citation type="journal article" date="2014" name="Genome Announc.">
        <title>Draft genome sequences of the altered schaedler flora, a defined bacterial community from gnotobiotic mice.</title>
        <authorList>
            <person name="Wannemuehler M.J."/>
            <person name="Overstreet A.M."/>
            <person name="Ward D.V."/>
            <person name="Phillips G.J."/>
        </authorList>
    </citation>
    <scope>NUCLEOTIDE SEQUENCE [LARGE SCALE GENOMIC DNA]</scope>
    <source>
        <strain evidence="1 2">ASF492</strain>
    </source>
</reference>
<dbReference type="STRING" id="1235802.C823_01111"/>
<dbReference type="HOGENOM" id="CLU_2478720_0_0_9"/>